<dbReference type="EMBL" id="FMCT01000002">
    <property type="protein sequence ID" value="SCE80630.1"/>
    <property type="molecule type" value="Genomic_DNA"/>
</dbReference>
<gene>
    <name evidence="5" type="ORF">GA0070563_102131</name>
</gene>
<dbReference type="InterPro" id="IPR036390">
    <property type="entry name" value="WH_DNA-bd_sf"/>
</dbReference>
<feature type="domain" description="HTH gntR-type" evidence="4">
    <location>
        <begin position="10"/>
        <end position="78"/>
    </location>
</feature>
<dbReference type="Proteomes" id="UP000183585">
    <property type="component" value="Unassembled WGS sequence"/>
</dbReference>
<dbReference type="SMART" id="SM00345">
    <property type="entry name" value="HTH_GNTR"/>
    <property type="match status" value="1"/>
</dbReference>
<dbReference type="InterPro" id="IPR036388">
    <property type="entry name" value="WH-like_DNA-bd_sf"/>
</dbReference>
<dbReference type="CDD" id="cd07377">
    <property type="entry name" value="WHTH_GntR"/>
    <property type="match status" value="1"/>
</dbReference>
<dbReference type="Gene3D" id="1.10.10.10">
    <property type="entry name" value="Winged helix-like DNA-binding domain superfamily/Winged helix DNA-binding domain"/>
    <property type="match status" value="1"/>
</dbReference>
<evidence type="ECO:0000313" key="6">
    <source>
        <dbReference type="Proteomes" id="UP000183585"/>
    </source>
</evidence>
<dbReference type="InterPro" id="IPR050679">
    <property type="entry name" value="Bact_HTH_transcr_reg"/>
</dbReference>
<reference evidence="6" key="1">
    <citation type="submission" date="2016-06" db="EMBL/GenBank/DDBJ databases">
        <authorList>
            <person name="Varghese N."/>
            <person name="Submissions Spin"/>
        </authorList>
    </citation>
    <scope>NUCLEOTIDE SEQUENCE [LARGE SCALE GENOMIC DNA]</scope>
    <source>
        <strain evidence="6">DSM 43168</strain>
    </source>
</reference>
<dbReference type="InterPro" id="IPR028978">
    <property type="entry name" value="Chorismate_lyase_/UTRA_dom_sf"/>
</dbReference>
<name>A0A1C4V9C5_9ACTN</name>
<keyword evidence="1" id="KW-0805">Transcription regulation</keyword>
<keyword evidence="2" id="KW-0238">DNA-binding</keyword>
<dbReference type="Gene3D" id="3.40.1410.10">
    <property type="entry name" value="Chorismate lyase-like"/>
    <property type="match status" value="1"/>
</dbReference>
<dbReference type="GO" id="GO:0003677">
    <property type="term" value="F:DNA binding"/>
    <property type="evidence" value="ECO:0007669"/>
    <property type="project" value="UniProtKB-KW"/>
</dbReference>
<dbReference type="PANTHER" id="PTHR44846:SF1">
    <property type="entry name" value="MANNOSYL-D-GLYCERATE TRANSPORT_METABOLISM SYSTEM REPRESSOR MNGR-RELATED"/>
    <property type="match status" value="1"/>
</dbReference>
<evidence type="ECO:0000259" key="4">
    <source>
        <dbReference type="PROSITE" id="PS50949"/>
    </source>
</evidence>
<keyword evidence="6" id="KW-1185">Reference proteome</keyword>
<dbReference type="PROSITE" id="PS50949">
    <property type="entry name" value="HTH_GNTR"/>
    <property type="match status" value="1"/>
</dbReference>
<dbReference type="SUPFAM" id="SSF46785">
    <property type="entry name" value="Winged helix' DNA-binding domain"/>
    <property type="match status" value="1"/>
</dbReference>
<sequence>MAMVEGGWLSARYETVFEHIADGIASGRLAPGTRLAGERKLADDLGVSRETVRQGLQMAEQAGLIVRIATRGTFVAPPRVDQDLGVMDAFDSTVRHLQLKPAYRLLDVTRVRATREQAHLLDIGHNDELLSVQVLGLGSGLPLAYYESVLPERVAARLPAKPPWGTKATYQVAAAALGTTALSVSQEFDAVAIPQNLSQSLQVSPKSPGFKTVSLFTVEDSPIELRTAWYPGSRYRFRVSRQIRIAD</sequence>
<dbReference type="InterPro" id="IPR000524">
    <property type="entry name" value="Tscrpt_reg_HTH_GntR"/>
</dbReference>
<dbReference type="PANTHER" id="PTHR44846">
    <property type="entry name" value="MANNOSYL-D-GLYCERATE TRANSPORT/METABOLISM SYSTEM REPRESSOR MNGR-RELATED"/>
    <property type="match status" value="1"/>
</dbReference>
<evidence type="ECO:0000256" key="3">
    <source>
        <dbReference type="ARBA" id="ARBA00023163"/>
    </source>
</evidence>
<evidence type="ECO:0000256" key="2">
    <source>
        <dbReference type="ARBA" id="ARBA00023125"/>
    </source>
</evidence>
<dbReference type="SUPFAM" id="SSF64288">
    <property type="entry name" value="Chorismate lyase-like"/>
    <property type="match status" value="1"/>
</dbReference>
<protein>
    <submittedName>
        <fullName evidence="5">Transcriptional regulator, GntR family</fullName>
    </submittedName>
</protein>
<dbReference type="PRINTS" id="PR00035">
    <property type="entry name" value="HTHGNTR"/>
</dbReference>
<proteinExistence type="predicted"/>
<dbReference type="SMART" id="SM00866">
    <property type="entry name" value="UTRA"/>
    <property type="match status" value="1"/>
</dbReference>
<dbReference type="Pfam" id="PF07702">
    <property type="entry name" value="UTRA"/>
    <property type="match status" value="1"/>
</dbReference>
<dbReference type="Pfam" id="PF00392">
    <property type="entry name" value="GntR"/>
    <property type="match status" value="1"/>
</dbReference>
<dbReference type="GO" id="GO:0045892">
    <property type="term" value="P:negative regulation of DNA-templated transcription"/>
    <property type="evidence" value="ECO:0007669"/>
    <property type="project" value="TreeGrafter"/>
</dbReference>
<evidence type="ECO:0000256" key="1">
    <source>
        <dbReference type="ARBA" id="ARBA00023015"/>
    </source>
</evidence>
<organism evidence="5 6">
    <name type="scientific">Micromonospora carbonacea</name>
    <dbReference type="NCBI Taxonomy" id="47853"/>
    <lineage>
        <taxon>Bacteria</taxon>
        <taxon>Bacillati</taxon>
        <taxon>Actinomycetota</taxon>
        <taxon>Actinomycetes</taxon>
        <taxon>Micromonosporales</taxon>
        <taxon>Micromonosporaceae</taxon>
        <taxon>Micromonospora</taxon>
    </lineage>
</organism>
<dbReference type="InterPro" id="IPR011663">
    <property type="entry name" value="UTRA"/>
</dbReference>
<dbReference type="GO" id="GO:0003700">
    <property type="term" value="F:DNA-binding transcription factor activity"/>
    <property type="evidence" value="ECO:0007669"/>
    <property type="project" value="InterPro"/>
</dbReference>
<dbReference type="AlphaFoldDB" id="A0A1C4V9C5"/>
<keyword evidence="3" id="KW-0804">Transcription</keyword>
<dbReference type="RefSeq" id="WP_074472985.1">
    <property type="nucleotide sequence ID" value="NZ_FMCT01000002.1"/>
</dbReference>
<accession>A0A1C4V9C5</accession>
<evidence type="ECO:0000313" key="5">
    <source>
        <dbReference type="EMBL" id="SCE80630.1"/>
    </source>
</evidence>